<dbReference type="AlphaFoldDB" id="A0AA35GHB9"/>
<dbReference type="Proteomes" id="UP000834458">
    <property type="component" value="Unassembled WGS sequence"/>
</dbReference>
<evidence type="ECO:0000313" key="2">
    <source>
        <dbReference type="EMBL" id="CAB5675761.1"/>
    </source>
</evidence>
<dbReference type="PROSITE" id="PS50943">
    <property type="entry name" value="HTH_CROC1"/>
    <property type="match status" value="1"/>
</dbReference>
<dbReference type="RefSeq" id="WP_234686405.1">
    <property type="nucleotide sequence ID" value="NZ_CAHPSC010000011.1"/>
</dbReference>
<dbReference type="GO" id="GO:0003677">
    <property type="term" value="F:DNA binding"/>
    <property type="evidence" value="ECO:0007669"/>
    <property type="project" value="InterPro"/>
</dbReference>
<dbReference type="InterPro" id="IPR010982">
    <property type="entry name" value="Lambda_DNA-bd_dom_sf"/>
</dbReference>
<dbReference type="InterPro" id="IPR001387">
    <property type="entry name" value="Cro/C1-type_HTH"/>
</dbReference>
<organism evidence="2 3">
    <name type="scientific">Comamonas aquatica</name>
    <dbReference type="NCBI Taxonomy" id="225991"/>
    <lineage>
        <taxon>Bacteria</taxon>
        <taxon>Pseudomonadati</taxon>
        <taxon>Pseudomonadota</taxon>
        <taxon>Betaproteobacteria</taxon>
        <taxon>Burkholderiales</taxon>
        <taxon>Comamonadaceae</taxon>
        <taxon>Comamonas</taxon>
    </lineage>
</organism>
<reference evidence="2" key="1">
    <citation type="submission" date="2020-05" db="EMBL/GenBank/DDBJ databases">
        <authorList>
            <person name="Delgado-Blas J."/>
        </authorList>
    </citation>
    <scope>NUCLEOTIDE SEQUENCE</scope>
    <source>
        <strain evidence="2">BB1454</strain>
    </source>
</reference>
<sequence>MNHLKTIRQRLGLTQQAIATELGCTQGNVGHYERGQMFPPEMARKLIAICAQQFGLVITFDHVYGDAKLPELPVAQAGAQQDETGATTLEA</sequence>
<protein>
    <submittedName>
        <fullName evidence="2">Zinc finger/helix-turn-helix protein, YgiT family</fullName>
    </submittedName>
</protein>
<gene>
    <name evidence="2" type="ORF">GHA_01114</name>
</gene>
<dbReference type="SMART" id="SM00530">
    <property type="entry name" value="HTH_XRE"/>
    <property type="match status" value="1"/>
</dbReference>
<dbReference type="CDD" id="cd00093">
    <property type="entry name" value="HTH_XRE"/>
    <property type="match status" value="1"/>
</dbReference>
<evidence type="ECO:0000313" key="3">
    <source>
        <dbReference type="Proteomes" id="UP000834458"/>
    </source>
</evidence>
<accession>A0AA35GHB9</accession>
<comment type="caution">
    <text evidence="2">The sequence shown here is derived from an EMBL/GenBank/DDBJ whole genome shotgun (WGS) entry which is preliminary data.</text>
</comment>
<dbReference type="EMBL" id="CAHPSC010000011">
    <property type="protein sequence ID" value="CAB5675761.1"/>
    <property type="molecule type" value="Genomic_DNA"/>
</dbReference>
<proteinExistence type="predicted"/>
<feature type="domain" description="HTH cro/C1-type" evidence="1">
    <location>
        <begin position="4"/>
        <end position="57"/>
    </location>
</feature>
<evidence type="ECO:0000259" key="1">
    <source>
        <dbReference type="PROSITE" id="PS50943"/>
    </source>
</evidence>
<dbReference type="SUPFAM" id="SSF47413">
    <property type="entry name" value="lambda repressor-like DNA-binding domains"/>
    <property type="match status" value="1"/>
</dbReference>
<dbReference type="Pfam" id="PF13560">
    <property type="entry name" value="HTH_31"/>
    <property type="match status" value="1"/>
</dbReference>
<dbReference type="Gene3D" id="1.10.260.40">
    <property type="entry name" value="lambda repressor-like DNA-binding domains"/>
    <property type="match status" value="1"/>
</dbReference>
<name>A0AA35GHB9_9BURK</name>